<evidence type="ECO:0000256" key="2">
    <source>
        <dbReference type="ARBA" id="ARBA00010871"/>
    </source>
</evidence>
<dbReference type="InterPro" id="IPR000291">
    <property type="entry name" value="D-Ala_lig_Van_CS"/>
</dbReference>
<comment type="subcellular location">
    <subcellularLocation>
        <location evidence="1">Cytoplasm</location>
    </subcellularLocation>
</comment>
<dbReference type="PANTHER" id="PTHR23132">
    <property type="entry name" value="D-ALANINE--D-ALANINE LIGASE"/>
    <property type="match status" value="1"/>
</dbReference>
<dbReference type="PANTHER" id="PTHR23132:SF23">
    <property type="entry name" value="D-ALANINE--D-ALANINE LIGASE B"/>
    <property type="match status" value="1"/>
</dbReference>
<dbReference type="GO" id="GO:0005524">
    <property type="term" value="F:ATP binding"/>
    <property type="evidence" value="ECO:0007669"/>
    <property type="project" value="UniProtKB-UniRule"/>
</dbReference>
<dbReference type="GO" id="GO:0005737">
    <property type="term" value="C:cytoplasm"/>
    <property type="evidence" value="ECO:0007669"/>
    <property type="project" value="UniProtKB-SubCell"/>
</dbReference>
<evidence type="ECO:0000256" key="4">
    <source>
        <dbReference type="ARBA" id="ARBA00022598"/>
    </source>
</evidence>
<keyword evidence="4 12" id="KW-0436">Ligase</keyword>
<evidence type="ECO:0000256" key="7">
    <source>
        <dbReference type="ARBA" id="ARBA00022960"/>
    </source>
</evidence>
<keyword evidence="13" id="KW-1185">Reference proteome</keyword>
<dbReference type="EMBL" id="CP007141">
    <property type="protein sequence ID" value="AJC74071.1"/>
    <property type="molecule type" value="Genomic_DNA"/>
</dbReference>
<dbReference type="AlphaFoldDB" id="A0A0X1KS75"/>
<evidence type="ECO:0000256" key="8">
    <source>
        <dbReference type="ARBA" id="ARBA00022984"/>
    </source>
</evidence>
<keyword evidence="8" id="KW-0573">Peptidoglycan synthesis</keyword>
<feature type="domain" description="ATP-grasp" evidence="11">
    <location>
        <begin position="114"/>
        <end position="320"/>
    </location>
</feature>
<dbReference type="GO" id="GO:0008716">
    <property type="term" value="F:D-alanine-D-alanine ligase activity"/>
    <property type="evidence" value="ECO:0007669"/>
    <property type="project" value="InterPro"/>
</dbReference>
<dbReference type="GO" id="GO:0046872">
    <property type="term" value="F:metal ion binding"/>
    <property type="evidence" value="ECO:0007669"/>
    <property type="project" value="InterPro"/>
</dbReference>
<name>A0A0X1KS75_9THEM</name>
<dbReference type="GO" id="GO:0008360">
    <property type="term" value="P:regulation of cell shape"/>
    <property type="evidence" value="ECO:0007669"/>
    <property type="project" value="UniProtKB-KW"/>
</dbReference>
<accession>A0A0X1KS75</accession>
<gene>
    <name evidence="12" type="ORF">AJ81_07620</name>
</gene>
<keyword evidence="9" id="KW-0961">Cell wall biogenesis/degradation</keyword>
<dbReference type="PATRIC" id="fig|1123384.7.peg.1529"/>
<proteinExistence type="inferred from homology"/>
<evidence type="ECO:0000256" key="10">
    <source>
        <dbReference type="PROSITE-ProRule" id="PRU00409"/>
    </source>
</evidence>
<evidence type="ECO:0000256" key="6">
    <source>
        <dbReference type="ARBA" id="ARBA00022840"/>
    </source>
</evidence>
<evidence type="ECO:0000256" key="9">
    <source>
        <dbReference type="ARBA" id="ARBA00023316"/>
    </source>
</evidence>
<evidence type="ECO:0000259" key="11">
    <source>
        <dbReference type="PROSITE" id="PS50975"/>
    </source>
</evidence>
<dbReference type="RefSeq" id="WP_051368754.1">
    <property type="nucleotide sequence ID" value="NC_022795.1"/>
</dbReference>
<dbReference type="Gene3D" id="3.30.470.20">
    <property type="entry name" value="ATP-grasp fold, B domain"/>
    <property type="match status" value="1"/>
</dbReference>
<dbReference type="InterPro" id="IPR011095">
    <property type="entry name" value="Dala_Dala_lig_C"/>
</dbReference>
<dbReference type="SUPFAM" id="SSF52440">
    <property type="entry name" value="PreATP-grasp domain"/>
    <property type="match status" value="1"/>
</dbReference>
<reference evidence="12 13" key="1">
    <citation type="submission" date="2014-01" db="EMBL/GenBank/DDBJ databases">
        <title>Genome sequencing of Thermotog hypogea.</title>
        <authorList>
            <person name="Zhang X."/>
            <person name="Alvare G."/>
            <person name="Fristensky B."/>
            <person name="Chen L."/>
            <person name="Suen T."/>
            <person name="Chen Q."/>
            <person name="Ma K."/>
        </authorList>
    </citation>
    <scope>NUCLEOTIDE SEQUENCE [LARGE SCALE GENOMIC DNA]</scope>
    <source>
        <strain evidence="12 13">DSM 11164</strain>
    </source>
</reference>
<dbReference type="GO" id="GO:0009252">
    <property type="term" value="P:peptidoglycan biosynthetic process"/>
    <property type="evidence" value="ECO:0007669"/>
    <property type="project" value="UniProtKB-KW"/>
</dbReference>
<dbReference type="PROSITE" id="PS50975">
    <property type="entry name" value="ATP_GRASP"/>
    <property type="match status" value="1"/>
</dbReference>
<evidence type="ECO:0000256" key="3">
    <source>
        <dbReference type="ARBA" id="ARBA00022490"/>
    </source>
</evidence>
<evidence type="ECO:0000256" key="5">
    <source>
        <dbReference type="ARBA" id="ARBA00022741"/>
    </source>
</evidence>
<dbReference type="PaxDb" id="1123384-AJ81_07620"/>
<keyword evidence="3" id="KW-0963">Cytoplasm</keyword>
<dbReference type="InterPro" id="IPR011761">
    <property type="entry name" value="ATP-grasp"/>
</dbReference>
<comment type="similarity">
    <text evidence="2">Belongs to the D-alanine--D-alanine ligase family.</text>
</comment>
<dbReference type="InterPro" id="IPR016185">
    <property type="entry name" value="PreATP-grasp_dom_sf"/>
</dbReference>
<organism evidence="12 13">
    <name type="scientific">Pseudothermotoga hypogea DSM 11164 = NBRC 106472</name>
    <dbReference type="NCBI Taxonomy" id="1123384"/>
    <lineage>
        <taxon>Bacteria</taxon>
        <taxon>Thermotogati</taxon>
        <taxon>Thermotogota</taxon>
        <taxon>Thermotogae</taxon>
        <taxon>Thermotogales</taxon>
        <taxon>Thermotogaceae</taxon>
        <taxon>Pseudothermotoga</taxon>
    </lineage>
</organism>
<dbReference type="SUPFAM" id="SSF56059">
    <property type="entry name" value="Glutathione synthetase ATP-binding domain-like"/>
    <property type="match status" value="1"/>
</dbReference>
<protein>
    <submittedName>
        <fullName evidence="12">D-alanine--D-alanine ligase</fullName>
    </submittedName>
</protein>
<keyword evidence="7" id="KW-0133">Cell shape</keyword>
<keyword evidence="5 10" id="KW-0547">Nucleotide-binding</keyword>
<dbReference type="STRING" id="1123384.AJ81_07620"/>
<dbReference type="Proteomes" id="UP000077469">
    <property type="component" value="Chromosome"/>
</dbReference>
<dbReference type="PROSITE" id="PS00844">
    <property type="entry name" value="DALA_DALA_LIGASE_2"/>
    <property type="match status" value="1"/>
</dbReference>
<keyword evidence="6 10" id="KW-0067">ATP-binding</keyword>
<evidence type="ECO:0000313" key="12">
    <source>
        <dbReference type="EMBL" id="AJC74071.1"/>
    </source>
</evidence>
<dbReference type="Gene3D" id="3.30.1490.20">
    <property type="entry name" value="ATP-grasp fold, A domain"/>
    <property type="match status" value="1"/>
</dbReference>
<dbReference type="GO" id="GO:0071555">
    <property type="term" value="P:cell wall organization"/>
    <property type="evidence" value="ECO:0007669"/>
    <property type="project" value="UniProtKB-KW"/>
</dbReference>
<evidence type="ECO:0000313" key="13">
    <source>
        <dbReference type="Proteomes" id="UP000077469"/>
    </source>
</evidence>
<dbReference type="KEGG" id="phy:AJ81_07620"/>
<dbReference type="Pfam" id="PF07478">
    <property type="entry name" value="Dala_Dala_lig_C"/>
    <property type="match status" value="1"/>
</dbReference>
<evidence type="ECO:0000256" key="1">
    <source>
        <dbReference type="ARBA" id="ARBA00004496"/>
    </source>
</evidence>
<sequence>MVSTKVGLAYNVQRGVRPDVEDWEAEYDSMEVVMDIKQSIESGGHEVVLMEAVPEKFIPTLLNERVDIVYNFAEGTFGRAREAQVPAILSFYGIPYTGSDATTLAVCLDKALTKQVLLTKDIRTPRFQVIRSLNDKLRKNMRFPLILKLNAEGSSKGISETGLVHDMVEYRKEIERLFSIYNEPVLVEEYIRGKEFTIGVLQEGNKYRVLPIMEIHFKHGKEFYSYKVKKNSDYYVDYTCPAKIDPVLERKLTSMAIKVCKSLDIKDVARIDLRVSQEDGNPYFLEINPLPGMVRGFSDLPRIAEAAGFTYEELVLHILENAMQRYGLIQPIHV</sequence>
<dbReference type="InterPro" id="IPR013815">
    <property type="entry name" value="ATP_grasp_subdomain_1"/>
</dbReference>